<protein>
    <submittedName>
        <fullName evidence="2">Uncharacterized protein</fullName>
    </submittedName>
</protein>
<sequence>MMTTKPLQDSTTDDQLKVLENADSTQEGKGSSNHDDWDWRQFYGQYVPDECVVCGGGLTLAATIISDCYGQPWTVHSLCDGCDNQHVEEVDY</sequence>
<evidence type="ECO:0000256" key="1">
    <source>
        <dbReference type="SAM" id="MobiDB-lite"/>
    </source>
</evidence>
<comment type="caution">
    <text evidence="2">The sequence shown here is derived from an EMBL/GenBank/DDBJ whole genome shotgun (WGS) entry which is preliminary data.</text>
</comment>
<feature type="region of interest" description="Disordered" evidence="1">
    <location>
        <begin position="1"/>
        <end position="36"/>
    </location>
</feature>
<dbReference type="AlphaFoldDB" id="A0A2V0R9I0"/>
<evidence type="ECO:0000313" key="2">
    <source>
        <dbReference type="EMBL" id="GBH21714.1"/>
    </source>
</evidence>
<proteinExistence type="predicted"/>
<feature type="compositionally biased region" description="Polar residues" evidence="1">
    <location>
        <begin position="22"/>
        <end position="31"/>
    </location>
</feature>
<dbReference type="EMBL" id="BDQA01000272">
    <property type="protein sequence ID" value="GBH21714.1"/>
    <property type="molecule type" value="Genomic_RNA"/>
</dbReference>
<organism evidence="2">
    <name type="scientific">viral metagenome</name>
    <dbReference type="NCBI Taxonomy" id="1070528"/>
    <lineage>
        <taxon>unclassified sequences</taxon>
        <taxon>metagenomes</taxon>
        <taxon>organismal metagenomes</taxon>
    </lineage>
</organism>
<reference evidence="2" key="1">
    <citation type="submission" date="2017-04" db="EMBL/GenBank/DDBJ databases">
        <title>Unveiling RNA virosphere associated with marine microorganisms.</title>
        <authorList>
            <person name="Urayama S."/>
            <person name="Takaki Y."/>
            <person name="Nishi S."/>
            <person name="Yoshida Y."/>
            <person name="Deguchi S."/>
            <person name="Takai K."/>
            <person name="Nunoura T."/>
        </authorList>
    </citation>
    <scope>NUCLEOTIDE SEQUENCE</scope>
</reference>
<feature type="compositionally biased region" description="Polar residues" evidence="1">
    <location>
        <begin position="1"/>
        <end position="10"/>
    </location>
</feature>
<name>A0A2V0R9I0_9ZZZZ</name>
<accession>A0A2V0R9I0</accession>